<dbReference type="PANTHER" id="PTHR11819:SF195">
    <property type="entry name" value="SODIUM_GLUCOSE COTRANSPORTER 4"/>
    <property type="match status" value="1"/>
</dbReference>
<dbReference type="InterPro" id="IPR038377">
    <property type="entry name" value="Na/Glc_symporter_sf"/>
</dbReference>
<dbReference type="CDD" id="cd10325">
    <property type="entry name" value="SLC5sbd_vSGLT"/>
    <property type="match status" value="1"/>
</dbReference>
<evidence type="ECO:0000256" key="6">
    <source>
        <dbReference type="RuleBase" id="RU362091"/>
    </source>
</evidence>
<dbReference type="PANTHER" id="PTHR11819">
    <property type="entry name" value="SOLUTE CARRIER FAMILY 5"/>
    <property type="match status" value="1"/>
</dbReference>
<comment type="caution">
    <text evidence="8">The sequence shown here is derived from an EMBL/GenBank/DDBJ whole genome shotgun (WGS) entry which is preliminary data.</text>
</comment>
<comment type="subcellular location">
    <subcellularLocation>
        <location evidence="1">Membrane</location>
        <topology evidence="1">Multi-pass membrane protein</topology>
    </subcellularLocation>
</comment>
<evidence type="ECO:0000256" key="3">
    <source>
        <dbReference type="ARBA" id="ARBA00022692"/>
    </source>
</evidence>
<gene>
    <name evidence="8" type="ORF">GGQ01_002210</name>
</gene>
<feature type="transmembrane region" description="Helical" evidence="7">
    <location>
        <begin position="476"/>
        <end position="498"/>
    </location>
</feature>
<feature type="transmembrane region" description="Helical" evidence="7">
    <location>
        <begin position="6"/>
        <end position="30"/>
    </location>
</feature>
<evidence type="ECO:0000256" key="7">
    <source>
        <dbReference type="SAM" id="Phobius"/>
    </source>
</evidence>
<feature type="transmembrane region" description="Helical" evidence="7">
    <location>
        <begin position="87"/>
        <end position="107"/>
    </location>
</feature>
<dbReference type="Pfam" id="PF00474">
    <property type="entry name" value="SSF"/>
    <property type="match status" value="1"/>
</dbReference>
<dbReference type="EMBL" id="JANUBF010000014">
    <property type="protein sequence ID" value="MCS4037130.1"/>
    <property type="molecule type" value="Genomic_DNA"/>
</dbReference>
<dbReference type="PROSITE" id="PS50283">
    <property type="entry name" value="NA_SOLUT_SYMP_3"/>
    <property type="match status" value="1"/>
</dbReference>
<accession>A0A9X2UMJ8</accession>
<feature type="transmembrane region" description="Helical" evidence="7">
    <location>
        <begin position="395"/>
        <end position="415"/>
    </location>
</feature>
<keyword evidence="4 7" id="KW-1133">Transmembrane helix</keyword>
<protein>
    <submittedName>
        <fullName evidence="8">SSS family solute:Na+ symporter</fullName>
    </submittedName>
</protein>
<evidence type="ECO:0000313" key="9">
    <source>
        <dbReference type="Proteomes" id="UP001155040"/>
    </source>
</evidence>
<evidence type="ECO:0000256" key="4">
    <source>
        <dbReference type="ARBA" id="ARBA00022989"/>
    </source>
</evidence>
<feature type="transmembrane region" description="Helical" evidence="7">
    <location>
        <begin position="427"/>
        <end position="445"/>
    </location>
</feature>
<feature type="transmembrane region" description="Helical" evidence="7">
    <location>
        <begin position="257"/>
        <end position="278"/>
    </location>
</feature>
<evidence type="ECO:0000313" key="8">
    <source>
        <dbReference type="EMBL" id="MCS4037130.1"/>
    </source>
</evidence>
<feature type="transmembrane region" description="Helical" evidence="7">
    <location>
        <begin position="190"/>
        <end position="208"/>
    </location>
</feature>
<dbReference type="NCBIfam" id="TIGR00813">
    <property type="entry name" value="sss"/>
    <property type="match status" value="1"/>
</dbReference>
<dbReference type="GO" id="GO:0005886">
    <property type="term" value="C:plasma membrane"/>
    <property type="evidence" value="ECO:0007669"/>
    <property type="project" value="TreeGrafter"/>
</dbReference>
<dbReference type="Proteomes" id="UP001155040">
    <property type="component" value="Unassembled WGS sequence"/>
</dbReference>
<evidence type="ECO:0000256" key="5">
    <source>
        <dbReference type="ARBA" id="ARBA00023136"/>
    </source>
</evidence>
<feature type="transmembrane region" description="Helical" evidence="7">
    <location>
        <begin position="519"/>
        <end position="539"/>
    </location>
</feature>
<dbReference type="InterPro" id="IPR018212">
    <property type="entry name" value="Na/solute_symporter_CS"/>
</dbReference>
<dbReference type="InterPro" id="IPR001734">
    <property type="entry name" value="Na/solute_symporter"/>
</dbReference>
<feature type="transmembrane region" description="Helical" evidence="7">
    <location>
        <begin position="452"/>
        <end position="470"/>
    </location>
</feature>
<keyword evidence="3 7" id="KW-0812">Transmembrane</keyword>
<dbReference type="RefSeq" id="WP_259090926.1">
    <property type="nucleotide sequence ID" value="NZ_JANTZY010000013.1"/>
</dbReference>
<dbReference type="PROSITE" id="PS00456">
    <property type="entry name" value="NA_SOLUT_SYMP_1"/>
    <property type="match status" value="1"/>
</dbReference>
<keyword evidence="5 7" id="KW-0472">Membrane</keyword>
<name>A0A9X2UMJ8_9BACT</name>
<evidence type="ECO:0000256" key="1">
    <source>
        <dbReference type="ARBA" id="ARBA00004141"/>
    </source>
</evidence>
<feature type="transmembrane region" description="Helical" evidence="7">
    <location>
        <begin position="128"/>
        <end position="150"/>
    </location>
</feature>
<proteinExistence type="inferred from homology"/>
<feature type="transmembrane region" description="Helical" evidence="7">
    <location>
        <begin position="156"/>
        <end position="178"/>
    </location>
</feature>
<organism evidence="8 9">
    <name type="scientific">Salinibacter ruber</name>
    <dbReference type="NCBI Taxonomy" id="146919"/>
    <lineage>
        <taxon>Bacteria</taxon>
        <taxon>Pseudomonadati</taxon>
        <taxon>Rhodothermota</taxon>
        <taxon>Rhodothermia</taxon>
        <taxon>Rhodothermales</taxon>
        <taxon>Salinibacteraceae</taxon>
        <taxon>Salinibacter</taxon>
    </lineage>
</organism>
<dbReference type="GO" id="GO:0005412">
    <property type="term" value="F:D-glucose:sodium symporter activity"/>
    <property type="evidence" value="ECO:0007669"/>
    <property type="project" value="TreeGrafter"/>
</dbReference>
<dbReference type="AlphaFoldDB" id="A0A9X2UMJ8"/>
<reference evidence="8" key="1">
    <citation type="submission" date="2022-08" db="EMBL/GenBank/DDBJ databases">
        <title>Genomic Encyclopedia of Type Strains, Phase V (KMG-V): Genome sequencing to study the core and pangenomes of soil and plant-associated prokaryotes.</title>
        <authorList>
            <person name="Whitman W."/>
        </authorList>
    </citation>
    <scope>NUCLEOTIDE SEQUENCE</scope>
    <source>
        <strain evidence="8">SP3012</strain>
    </source>
</reference>
<feature type="transmembrane region" description="Helical" evidence="7">
    <location>
        <begin position="299"/>
        <end position="323"/>
    </location>
</feature>
<feature type="transmembrane region" description="Helical" evidence="7">
    <location>
        <begin position="349"/>
        <end position="374"/>
    </location>
</feature>
<feature type="transmembrane region" description="Helical" evidence="7">
    <location>
        <begin position="50"/>
        <end position="67"/>
    </location>
</feature>
<comment type="similarity">
    <text evidence="2 6">Belongs to the sodium:solute symporter (SSF) (TC 2.A.21) family.</text>
</comment>
<sequence>MDSAAVAFTTLDYVIFGVYLFVIVGLGLWVSQEEEGEEKDSADYFLASKALPFWAIGSSLIAANISAEQFIGMSGSGFRVGLAIASYEWMAAVALLVIAWFFLPIYLEKEIYTMPQFLEERYDGRVRMLLAIFWLLVYVFVNLTSVLYMGGLSINVIMGFPLWASVLGLAAVATAYSLYGGLKAVAWTDVVQVVVLVGGGLLTTWVALDAYGGSEAGVVGGFTQLMGDASGRFNMILFEGELMYRNDEDALKDAYQLLPGLSVLFGGLWVANLFYWGCNQYIIQRALAAKSLKEAQRGLAFAGYLKLLLPLIVVVPGIVAFALDAPIQRGDEAYPWLLGEYVGSGFRGLAFAALVAAIISSLASMMNSASTIFTMDLYRNYTSRKDVSERRLVRIGRAVALICIVVAAALAPQLADLDQVFQYIQEYTGFVSPGVLAIFVLGLFWSKATPNAALVSAVLSIPLSAAFKFWTPGVAFLNRMLIVFFISVALIVAISLLENEGEDHPKAIDVGGIERERDPIYNVAAFGILAITAALYAFFW</sequence>
<evidence type="ECO:0000256" key="2">
    <source>
        <dbReference type="ARBA" id="ARBA00006434"/>
    </source>
</evidence>
<dbReference type="Gene3D" id="1.20.1730.10">
    <property type="entry name" value="Sodium/glucose cotransporter"/>
    <property type="match status" value="1"/>
</dbReference>